<organism evidence="3 4">
    <name type="scientific">Armillaria gallica</name>
    <name type="common">Bulbous honey fungus</name>
    <name type="synonym">Armillaria bulbosa</name>
    <dbReference type="NCBI Taxonomy" id="47427"/>
    <lineage>
        <taxon>Eukaryota</taxon>
        <taxon>Fungi</taxon>
        <taxon>Dikarya</taxon>
        <taxon>Basidiomycota</taxon>
        <taxon>Agaricomycotina</taxon>
        <taxon>Agaricomycetes</taxon>
        <taxon>Agaricomycetidae</taxon>
        <taxon>Agaricales</taxon>
        <taxon>Marasmiineae</taxon>
        <taxon>Physalacriaceae</taxon>
        <taxon>Armillaria</taxon>
    </lineage>
</organism>
<name>A0A2H3DNB7_ARMGA</name>
<feature type="compositionally biased region" description="Polar residues" evidence="1">
    <location>
        <begin position="99"/>
        <end position="110"/>
    </location>
</feature>
<evidence type="ECO:0000313" key="4">
    <source>
        <dbReference type="Proteomes" id="UP000217790"/>
    </source>
</evidence>
<evidence type="ECO:0000313" key="3">
    <source>
        <dbReference type="EMBL" id="PBK88936.1"/>
    </source>
</evidence>
<accession>A0A2H3DNB7</accession>
<sequence>MHHSKFKCWKLLLLSLNLLKNNVSPSEPSKQGVVSLDNAKYGKQDTSTNNADDKNEDVASGPDKINAKHHHHSGLAINSNYPPNHGDKNLAELQLKNSDADSSISPAPTLTSVSASNTSASVSDSSISSYASASINTDRQFKLSASDHASLFDAFTADIPSNGEAQDSAKLSVNKQNIETGLSDDKEDVSMPTIAEDKQAFWDGMNPDDWYPEL</sequence>
<proteinExistence type="predicted"/>
<feature type="signal peptide" evidence="2">
    <location>
        <begin position="1"/>
        <end position="25"/>
    </location>
</feature>
<dbReference type="EMBL" id="KZ293670">
    <property type="protein sequence ID" value="PBK88936.1"/>
    <property type="molecule type" value="Genomic_DNA"/>
</dbReference>
<feature type="region of interest" description="Disordered" evidence="1">
    <location>
        <begin position="99"/>
        <end position="123"/>
    </location>
</feature>
<dbReference type="OrthoDB" id="10624272at2759"/>
<gene>
    <name evidence="3" type="ORF">ARMGADRAFT_1033545</name>
</gene>
<dbReference type="Proteomes" id="UP000217790">
    <property type="component" value="Unassembled WGS sequence"/>
</dbReference>
<dbReference type="InParanoid" id="A0A2H3DNB7"/>
<dbReference type="AlphaFoldDB" id="A0A2H3DNB7"/>
<evidence type="ECO:0000256" key="2">
    <source>
        <dbReference type="SAM" id="SignalP"/>
    </source>
</evidence>
<evidence type="ECO:0000256" key="1">
    <source>
        <dbReference type="SAM" id="MobiDB-lite"/>
    </source>
</evidence>
<keyword evidence="2" id="KW-0732">Signal</keyword>
<dbReference type="OMA" id="TINAKHC"/>
<feature type="chain" id="PRO_5013588021" evidence="2">
    <location>
        <begin position="26"/>
        <end position="214"/>
    </location>
</feature>
<keyword evidence="4" id="KW-1185">Reference proteome</keyword>
<feature type="region of interest" description="Disordered" evidence="1">
    <location>
        <begin position="23"/>
        <end position="68"/>
    </location>
</feature>
<feature type="compositionally biased region" description="Low complexity" evidence="1">
    <location>
        <begin position="111"/>
        <end position="123"/>
    </location>
</feature>
<protein>
    <submittedName>
        <fullName evidence="3">Uncharacterized protein</fullName>
    </submittedName>
</protein>
<reference evidence="4" key="1">
    <citation type="journal article" date="2017" name="Nat. Ecol. Evol.">
        <title>Genome expansion and lineage-specific genetic innovations in the forest pathogenic fungi Armillaria.</title>
        <authorList>
            <person name="Sipos G."/>
            <person name="Prasanna A.N."/>
            <person name="Walter M.C."/>
            <person name="O'Connor E."/>
            <person name="Balint B."/>
            <person name="Krizsan K."/>
            <person name="Kiss B."/>
            <person name="Hess J."/>
            <person name="Varga T."/>
            <person name="Slot J."/>
            <person name="Riley R."/>
            <person name="Boka B."/>
            <person name="Rigling D."/>
            <person name="Barry K."/>
            <person name="Lee J."/>
            <person name="Mihaltcheva S."/>
            <person name="LaButti K."/>
            <person name="Lipzen A."/>
            <person name="Waldron R."/>
            <person name="Moloney N.M."/>
            <person name="Sperisen C."/>
            <person name="Kredics L."/>
            <person name="Vagvoelgyi C."/>
            <person name="Patrignani A."/>
            <person name="Fitzpatrick D."/>
            <person name="Nagy I."/>
            <person name="Doyle S."/>
            <person name="Anderson J.B."/>
            <person name="Grigoriev I.V."/>
            <person name="Gueldener U."/>
            <person name="Muensterkoetter M."/>
            <person name="Nagy L.G."/>
        </authorList>
    </citation>
    <scope>NUCLEOTIDE SEQUENCE [LARGE SCALE GENOMIC DNA]</scope>
    <source>
        <strain evidence="4">Ar21-2</strain>
    </source>
</reference>